<evidence type="ECO:0000259" key="21">
    <source>
        <dbReference type="SMART" id="SM00563"/>
    </source>
</evidence>
<dbReference type="SUPFAM" id="SSF69593">
    <property type="entry name" value="Glycerol-3-phosphate (1)-acyltransferase"/>
    <property type="match status" value="1"/>
</dbReference>
<evidence type="ECO:0000256" key="7">
    <source>
        <dbReference type="ARBA" id="ARBA00008655"/>
    </source>
</evidence>
<evidence type="ECO:0000256" key="19">
    <source>
        <dbReference type="RuleBase" id="RU361267"/>
    </source>
</evidence>
<keyword evidence="19" id="KW-0443">Lipid metabolism</keyword>
<evidence type="ECO:0000256" key="2">
    <source>
        <dbReference type="ARBA" id="ARBA00000300"/>
    </source>
</evidence>
<comment type="catalytic activity">
    <reaction evidence="1">
        <text>(11Z)-octadecenoyl-CoA + 1-(9Z-octadecenoyl)-sn-glycero-3-phosphate = 1-(9Z)-octadecenoyl-2-(11Z)-octadecenoyl-sn-glycero-3-phosphate + CoA</text>
        <dbReference type="Rhea" id="RHEA:37603"/>
        <dbReference type="ChEBI" id="CHEBI:57287"/>
        <dbReference type="ChEBI" id="CHEBI:74544"/>
        <dbReference type="ChEBI" id="CHEBI:75121"/>
        <dbReference type="ChEBI" id="CHEBI:75122"/>
    </reaction>
    <physiologicalReaction direction="left-to-right" evidence="1">
        <dbReference type="Rhea" id="RHEA:37604"/>
    </physiologicalReaction>
</comment>
<keyword evidence="8 19" id="KW-0808">Transferase</keyword>
<evidence type="ECO:0000256" key="3">
    <source>
        <dbReference type="ARBA" id="ARBA00000816"/>
    </source>
</evidence>
<evidence type="ECO:0000256" key="5">
    <source>
        <dbReference type="ARBA" id="ARBA00004086"/>
    </source>
</evidence>
<dbReference type="EC" id="2.3.1.51" evidence="19"/>
<dbReference type="NCBIfam" id="TIGR00530">
    <property type="entry name" value="AGP_acyltrn"/>
    <property type="match status" value="1"/>
</dbReference>
<comment type="catalytic activity">
    <reaction evidence="3">
        <text>1-(9Z-octadecenoyl)-sn-glycero-3-phosphate + hexadecanoyl-CoA = 1-(9Z)-octadecenoyl-2-hexadecanoyl-sn-glycero-3-phosphate + CoA</text>
        <dbReference type="Rhea" id="RHEA:37143"/>
        <dbReference type="ChEBI" id="CHEBI:57287"/>
        <dbReference type="ChEBI" id="CHEBI:57379"/>
        <dbReference type="ChEBI" id="CHEBI:74544"/>
        <dbReference type="ChEBI" id="CHEBI:74551"/>
    </reaction>
    <physiologicalReaction direction="left-to-right" evidence="3">
        <dbReference type="Rhea" id="RHEA:37144"/>
    </physiologicalReaction>
</comment>
<evidence type="ECO:0000256" key="6">
    <source>
        <dbReference type="ARBA" id="ARBA00004728"/>
    </source>
</evidence>
<evidence type="ECO:0000256" key="8">
    <source>
        <dbReference type="ARBA" id="ARBA00022679"/>
    </source>
</evidence>
<comment type="catalytic activity">
    <reaction evidence="17">
        <text>1-eicosanoyl-sn-glycero-3-phosphate + (9Z)-octadecenoyl-CoA = 1-eicosanoyl-2-(9Z)-octadecenoyl-sn-glycero-3-phosphate + CoA</text>
        <dbReference type="Rhea" id="RHEA:37183"/>
        <dbReference type="ChEBI" id="CHEBI:57287"/>
        <dbReference type="ChEBI" id="CHEBI:57387"/>
        <dbReference type="ChEBI" id="CHEBI:74583"/>
        <dbReference type="ChEBI" id="CHEBI:74584"/>
    </reaction>
    <physiologicalReaction direction="left-to-right" evidence="17">
        <dbReference type="Rhea" id="RHEA:37184"/>
    </physiologicalReaction>
</comment>
<protein>
    <recommendedName>
        <fullName evidence="19">1-acyl-sn-glycerol-3-phosphate acyltransferase</fullName>
        <ecNumber evidence="19">2.3.1.51</ecNumber>
    </recommendedName>
</protein>
<name>A0ABQ7TKL6_PHRPL</name>
<evidence type="ECO:0000256" key="18">
    <source>
        <dbReference type="ARBA" id="ARBA00049561"/>
    </source>
</evidence>
<comment type="pathway">
    <text evidence="6">Phospholipid metabolism; CDP-diacylglycerol biosynthesis; CDP-diacylglycerol from sn-glycerol 3-phosphate: step 2/3.</text>
</comment>
<dbReference type="PANTHER" id="PTHR10434:SF65">
    <property type="entry name" value="1-ACYL-SN-GLYCEROL-3-PHOSPHATE ACYLTRANSFERASE ALPHA"/>
    <property type="match status" value="1"/>
</dbReference>
<dbReference type="EMBL" id="JAIPUX010000439">
    <property type="protein sequence ID" value="KAH0630344.1"/>
    <property type="molecule type" value="Genomic_DNA"/>
</dbReference>
<comment type="catalytic activity">
    <reaction evidence="4">
        <text>1-(9Z-octadecenoyl)-sn-glycero-3-phosphate + tetradecanoyl-CoA = 1-(9Z)-octadecenoyl-2-tetradecanoyl-sn-glycero-3-phosphate + CoA</text>
        <dbReference type="Rhea" id="RHEA:37171"/>
        <dbReference type="ChEBI" id="CHEBI:57287"/>
        <dbReference type="ChEBI" id="CHEBI:57385"/>
        <dbReference type="ChEBI" id="CHEBI:74544"/>
        <dbReference type="ChEBI" id="CHEBI:74579"/>
    </reaction>
    <physiologicalReaction direction="left-to-right" evidence="4">
        <dbReference type="Rhea" id="RHEA:37172"/>
    </physiologicalReaction>
</comment>
<dbReference type="Pfam" id="PF01553">
    <property type="entry name" value="Acyltransferase"/>
    <property type="match status" value="1"/>
</dbReference>
<feature type="domain" description="Phospholipid/glycerol acyltransferase" evidence="21">
    <location>
        <begin position="113"/>
        <end position="228"/>
    </location>
</feature>
<proteinExistence type="inferred from homology"/>
<keyword evidence="19" id="KW-0594">Phospholipid biosynthesis</keyword>
<dbReference type="Proteomes" id="UP000826234">
    <property type="component" value="Unassembled WGS sequence"/>
</dbReference>
<evidence type="ECO:0000256" key="12">
    <source>
        <dbReference type="ARBA" id="ARBA00048105"/>
    </source>
</evidence>
<evidence type="ECO:0000256" key="15">
    <source>
        <dbReference type="ARBA" id="ARBA00048973"/>
    </source>
</evidence>
<keyword evidence="20" id="KW-0812">Transmembrane</keyword>
<feature type="transmembrane region" description="Helical" evidence="20">
    <location>
        <begin position="29"/>
        <end position="52"/>
    </location>
</feature>
<comment type="catalytic activity">
    <reaction evidence="12">
        <text>1-(6Z,9Z,12Z-octadecatrienoyl)-sn-glycero-3-phosphate + (9Z)-octadecenoyl-CoA = (6Z,9Z,12Z)-octadecatrienoyl-2-(9Z)-octadecenoyl-sn-glycero-3-phosphate + CoA</text>
        <dbReference type="Rhea" id="RHEA:37179"/>
        <dbReference type="ChEBI" id="CHEBI:57287"/>
        <dbReference type="ChEBI" id="CHEBI:57387"/>
        <dbReference type="ChEBI" id="CHEBI:74581"/>
        <dbReference type="ChEBI" id="CHEBI:74582"/>
    </reaction>
    <physiologicalReaction direction="left-to-right" evidence="12">
        <dbReference type="Rhea" id="RHEA:37180"/>
    </physiologicalReaction>
</comment>
<evidence type="ECO:0000256" key="13">
    <source>
        <dbReference type="ARBA" id="ARBA00048293"/>
    </source>
</evidence>
<keyword evidence="19" id="KW-1208">Phospholipid metabolism</keyword>
<comment type="catalytic activity">
    <reaction evidence="16">
        <text>1-(9Z-octadecenoyl)-sn-glycero-3-phosphate + (9Z,12Z)-octadecadienoyl-CoA = 1-(9Z)-octadecenoyl-2-(9Z,12Z)-octadecadienoyl-sn-glycero-3-phosphate + CoA</text>
        <dbReference type="Rhea" id="RHEA:37159"/>
        <dbReference type="ChEBI" id="CHEBI:57287"/>
        <dbReference type="ChEBI" id="CHEBI:57383"/>
        <dbReference type="ChEBI" id="CHEBI:74544"/>
        <dbReference type="ChEBI" id="CHEBI:74563"/>
    </reaction>
    <physiologicalReaction direction="left-to-right" evidence="16">
        <dbReference type="Rhea" id="RHEA:37160"/>
    </physiologicalReaction>
</comment>
<evidence type="ECO:0000256" key="9">
    <source>
        <dbReference type="ARBA" id="ARBA00023315"/>
    </source>
</evidence>
<sequence length="285" mass="32684">MDMNLVPSIFLLSVVAIPLLYLWSDTVKYYSKVGFILIWIGMTSIVIIILCAHRGQNIDNMRKADDAHLGLYSTCVICSFGRVHNRMLNYMTYFLGIKVKVQGLENLPDEDSYVMVANHQGALDFSVYSQFFPPRCVPICKKEFLYMGPLGLAFWLCGYFFIDRQHRSQAITTMLHIQKTMLTNKFRIFICPEGTRNYSTSMLPFKHGAFHLAVQAQVPVVPVVISSYKSFFNKKEKKFTKGKCIVQILPKVETQGLNAENVAELTNRVRDTMLNVFYQISEVKQ</sequence>
<evidence type="ECO:0000256" key="20">
    <source>
        <dbReference type="SAM" id="Phobius"/>
    </source>
</evidence>
<dbReference type="SMART" id="SM00563">
    <property type="entry name" value="PlsC"/>
    <property type="match status" value="1"/>
</dbReference>
<keyword evidence="19" id="KW-0444">Lipid biosynthesis</keyword>
<evidence type="ECO:0000256" key="17">
    <source>
        <dbReference type="ARBA" id="ARBA00049491"/>
    </source>
</evidence>
<evidence type="ECO:0000256" key="10">
    <source>
        <dbReference type="ARBA" id="ARBA00047525"/>
    </source>
</evidence>
<evidence type="ECO:0000256" key="16">
    <source>
        <dbReference type="ARBA" id="ARBA00049345"/>
    </source>
</evidence>
<comment type="catalytic activity">
    <reaction evidence="13">
        <text>1-(9Z,12Z,15Z)-octadecatrienoyl-sn-glycero-3-phosphate + (9Z)-octadecenoyl-CoA = 1-(9Z,12Z,15Z)-octadecatrienoyl-2-(9Z)-octadecenoyl-sn-glycero-3-phosphate + CoA</text>
        <dbReference type="Rhea" id="RHEA:37139"/>
        <dbReference type="ChEBI" id="CHEBI:57287"/>
        <dbReference type="ChEBI" id="CHEBI:57387"/>
        <dbReference type="ChEBI" id="CHEBI:74549"/>
        <dbReference type="ChEBI" id="CHEBI:74550"/>
    </reaction>
    <physiologicalReaction direction="left-to-right" evidence="13">
        <dbReference type="Rhea" id="RHEA:37140"/>
    </physiologicalReaction>
</comment>
<comment type="caution">
    <text evidence="22">The sequence shown here is derived from an EMBL/GenBank/DDBJ whole genome shotgun (WGS) entry which is preliminary data.</text>
</comment>
<feature type="transmembrane region" description="Helical" evidence="20">
    <location>
        <begin position="144"/>
        <end position="162"/>
    </location>
</feature>
<dbReference type="InterPro" id="IPR004552">
    <property type="entry name" value="AGP_acyltrans"/>
</dbReference>
<comment type="similarity">
    <text evidence="7 19">Belongs to the 1-acyl-sn-glycerol-3-phosphate acyltransferase family.</text>
</comment>
<gene>
    <name evidence="22" type="ORF">JD844_013285</name>
</gene>
<organism evidence="22 23">
    <name type="scientific">Phrynosoma platyrhinos</name>
    <name type="common">Desert horned lizard</name>
    <dbReference type="NCBI Taxonomy" id="52577"/>
    <lineage>
        <taxon>Eukaryota</taxon>
        <taxon>Metazoa</taxon>
        <taxon>Chordata</taxon>
        <taxon>Craniata</taxon>
        <taxon>Vertebrata</taxon>
        <taxon>Euteleostomi</taxon>
        <taxon>Lepidosauria</taxon>
        <taxon>Squamata</taxon>
        <taxon>Bifurcata</taxon>
        <taxon>Unidentata</taxon>
        <taxon>Episquamata</taxon>
        <taxon>Toxicofera</taxon>
        <taxon>Iguania</taxon>
        <taxon>Phrynosomatidae</taxon>
        <taxon>Phrynosomatinae</taxon>
        <taxon>Phrynosoma</taxon>
    </lineage>
</organism>
<evidence type="ECO:0000256" key="14">
    <source>
        <dbReference type="ARBA" id="ARBA00048956"/>
    </source>
</evidence>
<comment type="catalytic activity">
    <reaction evidence="2">
        <text>a 1-acyl-sn-glycero-3-phosphate + an acyl-CoA = a 1,2-diacyl-sn-glycero-3-phosphate + CoA</text>
        <dbReference type="Rhea" id="RHEA:19709"/>
        <dbReference type="ChEBI" id="CHEBI:57287"/>
        <dbReference type="ChEBI" id="CHEBI:57970"/>
        <dbReference type="ChEBI" id="CHEBI:58342"/>
        <dbReference type="ChEBI" id="CHEBI:58608"/>
        <dbReference type="EC" id="2.3.1.51"/>
    </reaction>
    <physiologicalReaction direction="left-to-right" evidence="2">
        <dbReference type="Rhea" id="RHEA:19710"/>
    </physiologicalReaction>
</comment>
<accession>A0ABQ7TKL6</accession>
<evidence type="ECO:0000256" key="11">
    <source>
        <dbReference type="ARBA" id="ARBA00047814"/>
    </source>
</evidence>
<comment type="catalytic activity">
    <reaction evidence="10">
        <text>1-hexadecanoyl-sn-glycero-3-phosphate + (9Z)-octadecenoyl-CoA = 1-hexadecanoyl-2-(9Z-octadecenoyl)-sn-glycero-3-phosphate + CoA</text>
        <dbReference type="Rhea" id="RHEA:33187"/>
        <dbReference type="ChEBI" id="CHEBI:57287"/>
        <dbReference type="ChEBI" id="CHEBI:57387"/>
        <dbReference type="ChEBI" id="CHEBI:57518"/>
        <dbReference type="ChEBI" id="CHEBI:64839"/>
    </reaction>
    <physiologicalReaction direction="left-to-right" evidence="10">
        <dbReference type="Rhea" id="RHEA:33188"/>
    </physiologicalReaction>
</comment>
<feature type="transmembrane region" description="Helical" evidence="20">
    <location>
        <begin position="5"/>
        <end position="23"/>
    </location>
</feature>
<keyword evidence="20" id="KW-0472">Membrane</keyword>
<evidence type="ECO:0000256" key="1">
    <source>
        <dbReference type="ARBA" id="ARBA00000091"/>
    </source>
</evidence>
<reference evidence="22 23" key="1">
    <citation type="journal article" date="2022" name="Gigascience">
        <title>A chromosome-level genome assembly and annotation of the desert horned lizard, Phrynosoma platyrhinos, provides insight into chromosomal rearrangements among reptiles.</title>
        <authorList>
            <person name="Koochekian N."/>
            <person name="Ascanio A."/>
            <person name="Farleigh K."/>
            <person name="Card D.C."/>
            <person name="Schield D.R."/>
            <person name="Castoe T.A."/>
            <person name="Jezkova T."/>
        </authorList>
    </citation>
    <scope>NUCLEOTIDE SEQUENCE [LARGE SCALE GENOMIC DNA]</scope>
    <source>
        <strain evidence="22">NK-2021</strain>
    </source>
</reference>
<evidence type="ECO:0000256" key="4">
    <source>
        <dbReference type="ARBA" id="ARBA00001783"/>
    </source>
</evidence>
<comment type="catalytic activity">
    <reaction evidence="14">
        <text>heptadecanoyl-CoA + 1-(9Z-octadecenoyl)-sn-glycero-3-phosphate = 1-(9Z)-octadecenoyl-2-heptadecanoyl-sn-glycero-3-phosphate + CoA</text>
        <dbReference type="Rhea" id="RHEA:37155"/>
        <dbReference type="ChEBI" id="CHEBI:57287"/>
        <dbReference type="ChEBI" id="CHEBI:74307"/>
        <dbReference type="ChEBI" id="CHEBI:74544"/>
        <dbReference type="ChEBI" id="CHEBI:74558"/>
    </reaction>
    <physiologicalReaction direction="left-to-right" evidence="14">
        <dbReference type="Rhea" id="RHEA:37156"/>
    </physiologicalReaction>
</comment>
<keyword evidence="23" id="KW-1185">Reference proteome</keyword>
<comment type="catalytic activity">
    <reaction evidence="18">
        <text>1-(9Z-octadecenoyl)-sn-glycero-3-phosphate + (9Z)-octadecenoyl-CoA = 1,2-di-(9Z-octadecenoyl)-sn-glycero-3-phosphate + CoA</text>
        <dbReference type="Rhea" id="RHEA:37131"/>
        <dbReference type="ChEBI" id="CHEBI:57287"/>
        <dbReference type="ChEBI" id="CHEBI:57387"/>
        <dbReference type="ChEBI" id="CHEBI:74544"/>
        <dbReference type="ChEBI" id="CHEBI:74546"/>
    </reaction>
    <physiologicalReaction direction="left-to-right" evidence="18">
        <dbReference type="Rhea" id="RHEA:37132"/>
    </physiologicalReaction>
</comment>
<comment type="catalytic activity">
    <reaction evidence="11">
        <text>1-tetradecanoyl-sn-glycerol 3-phosphate + (9Z)-octadecenoyl-CoA = 1-tetradecanoyl-2-(9Z)-octadecenoyl-sn-glycero-3-phosphate + CoA</text>
        <dbReference type="Rhea" id="RHEA:37187"/>
        <dbReference type="ChEBI" id="CHEBI:57287"/>
        <dbReference type="ChEBI" id="CHEBI:57387"/>
        <dbReference type="ChEBI" id="CHEBI:72683"/>
        <dbReference type="ChEBI" id="CHEBI:74586"/>
    </reaction>
    <physiologicalReaction direction="left-to-right" evidence="11">
        <dbReference type="Rhea" id="RHEA:37188"/>
    </physiologicalReaction>
</comment>
<comment type="domain">
    <text evidence="19">The HXXXXD motif is essential for acyltransferase activity and may constitute the binding site for the phosphate moiety of the glycerol-3-phosphate.</text>
</comment>
<evidence type="ECO:0000313" key="23">
    <source>
        <dbReference type="Proteomes" id="UP000826234"/>
    </source>
</evidence>
<dbReference type="InterPro" id="IPR002123">
    <property type="entry name" value="Plipid/glycerol_acylTrfase"/>
</dbReference>
<evidence type="ECO:0000313" key="22">
    <source>
        <dbReference type="EMBL" id="KAH0630344.1"/>
    </source>
</evidence>
<keyword evidence="9 19" id="KW-0012">Acyltransferase</keyword>
<comment type="catalytic activity">
    <reaction evidence="15">
        <text>pentadecanoyl-CoA + 1-(9Z-octadecenoyl)-sn-glycero-3-phosphate = 1-(9Z)-octadecenoyl-2-pentadecanoyl-sn-glycero-3-phosphate + CoA</text>
        <dbReference type="Rhea" id="RHEA:37175"/>
        <dbReference type="ChEBI" id="CHEBI:57287"/>
        <dbReference type="ChEBI" id="CHEBI:74309"/>
        <dbReference type="ChEBI" id="CHEBI:74544"/>
        <dbReference type="ChEBI" id="CHEBI:74578"/>
    </reaction>
    <physiologicalReaction direction="left-to-right" evidence="15">
        <dbReference type="Rhea" id="RHEA:37176"/>
    </physiologicalReaction>
</comment>
<dbReference type="PANTHER" id="PTHR10434">
    <property type="entry name" value="1-ACYL-SN-GLYCEROL-3-PHOSPHATE ACYLTRANSFERASE"/>
    <property type="match status" value="1"/>
</dbReference>
<keyword evidence="20" id="KW-1133">Transmembrane helix</keyword>
<dbReference type="CDD" id="cd07989">
    <property type="entry name" value="LPLAT_AGPAT-like"/>
    <property type="match status" value="1"/>
</dbReference>
<comment type="function">
    <text evidence="5">Converts 1-acyl-sn-glycerol-3-phosphate (lysophosphatidic acid or LPA) into 1,2-diacyl-sn-glycerol-3-phosphate (phosphatidic acid or PA) by incorporating an acyl moiety at the sn-2 position of the glycerol backbone.</text>
</comment>